<dbReference type="PANTHER" id="PTHR21349">
    <property type="entry name" value="50S RIBOSOMAL PROTEIN L21"/>
    <property type="match status" value="1"/>
</dbReference>
<dbReference type="EMBL" id="BDFE01000007">
    <property type="protein sequence ID" value="GAU07737.1"/>
    <property type="molecule type" value="Genomic_DNA"/>
</dbReference>
<evidence type="ECO:0000313" key="9">
    <source>
        <dbReference type="Proteomes" id="UP000095200"/>
    </source>
</evidence>
<evidence type="ECO:0000256" key="1">
    <source>
        <dbReference type="ARBA" id="ARBA00008563"/>
    </source>
</evidence>
<comment type="caution">
    <text evidence="8">The sequence shown here is derived from an EMBL/GenBank/DDBJ whole genome shotgun (WGS) entry which is preliminary data.</text>
</comment>
<dbReference type="Proteomes" id="UP000095200">
    <property type="component" value="Unassembled WGS sequence"/>
</dbReference>
<dbReference type="GO" id="GO:0019843">
    <property type="term" value="F:rRNA binding"/>
    <property type="evidence" value="ECO:0007669"/>
    <property type="project" value="UniProtKB-UniRule"/>
</dbReference>
<dbReference type="GO" id="GO:0006412">
    <property type="term" value="P:translation"/>
    <property type="evidence" value="ECO:0007669"/>
    <property type="project" value="UniProtKB-UniRule"/>
</dbReference>
<dbReference type="AlphaFoldDB" id="A0A194AC62"/>
<keyword evidence="3 6" id="KW-0694">RNA-binding</keyword>
<dbReference type="InterPro" id="IPR018258">
    <property type="entry name" value="Ribosomal_bL21_CS"/>
</dbReference>
<name>A0A194AC62_9BACT</name>
<keyword evidence="5 6" id="KW-0687">Ribonucleoprotein</keyword>
<dbReference type="InterPro" id="IPR036164">
    <property type="entry name" value="bL21-like_sf"/>
</dbReference>
<dbReference type="RefSeq" id="WP_069857249.1">
    <property type="nucleotide sequence ID" value="NZ_BDFE01000007.1"/>
</dbReference>
<evidence type="ECO:0000313" key="8">
    <source>
        <dbReference type="EMBL" id="GAU07737.1"/>
    </source>
</evidence>
<keyword evidence="2 6" id="KW-0699">rRNA-binding</keyword>
<dbReference type="GO" id="GO:1990904">
    <property type="term" value="C:ribonucleoprotein complex"/>
    <property type="evidence" value="ECO:0007669"/>
    <property type="project" value="UniProtKB-KW"/>
</dbReference>
<dbReference type="PANTHER" id="PTHR21349:SF0">
    <property type="entry name" value="LARGE RIBOSOMAL SUBUNIT PROTEIN BL21M"/>
    <property type="match status" value="1"/>
</dbReference>
<dbReference type="STRING" id="1592317.DPF_0435"/>
<dbReference type="InterPro" id="IPR028909">
    <property type="entry name" value="bL21-like"/>
</dbReference>
<dbReference type="OrthoDB" id="9813334at2"/>
<keyword evidence="9" id="KW-1185">Reference proteome</keyword>
<dbReference type="GO" id="GO:0005737">
    <property type="term" value="C:cytoplasm"/>
    <property type="evidence" value="ECO:0007669"/>
    <property type="project" value="UniProtKB-ARBA"/>
</dbReference>
<comment type="similarity">
    <text evidence="1 6 7">Belongs to the bacterial ribosomal protein bL21 family.</text>
</comment>
<evidence type="ECO:0000256" key="4">
    <source>
        <dbReference type="ARBA" id="ARBA00022980"/>
    </source>
</evidence>
<dbReference type="NCBIfam" id="TIGR00061">
    <property type="entry name" value="L21"/>
    <property type="match status" value="1"/>
</dbReference>
<evidence type="ECO:0000256" key="7">
    <source>
        <dbReference type="RuleBase" id="RU000562"/>
    </source>
</evidence>
<dbReference type="InterPro" id="IPR001787">
    <property type="entry name" value="Ribosomal_bL21"/>
</dbReference>
<evidence type="ECO:0000256" key="2">
    <source>
        <dbReference type="ARBA" id="ARBA00022730"/>
    </source>
</evidence>
<reference evidence="9" key="1">
    <citation type="submission" date="2016-06" db="EMBL/GenBank/DDBJ databases">
        <title>Draft genome sequence of Desulfoplanes formicivorans strain Pf12B.</title>
        <authorList>
            <person name="Watanabe M."/>
            <person name="Kojima H."/>
            <person name="Fukui M."/>
        </authorList>
    </citation>
    <scope>NUCLEOTIDE SEQUENCE [LARGE SCALE GENOMIC DNA]</scope>
    <source>
        <strain evidence="9">Pf12B</strain>
    </source>
</reference>
<sequence length="103" mass="11465">MFAIVEAGGKQFRVQEGLTVKVAKMDAEAGSELSLDKVLMAGEGEDLKIGTPYVDGAKVTCQVVEHGRDKKIIVFKKKRRKDYRKKQGHRQDFTTLKVTAIQA</sequence>
<comment type="function">
    <text evidence="6 7">This protein binds to 23S rRNA in the presence of protein L20.</text>
</comment>
<evidence type="ECO:0000256" key="5">
    <source>
        <dbReference type="ARBA" id="ARBA00023274"/>
    </source>
</evidence>
<comment type="subunit">
    <text evidence="6">Part of the 50S ribosomal subunit. Contacts protein L20.</text>
</comment>
<dbReference type="HAMAP" id="MF_01363">
    <property type="entry name" value="Ribosomal_bL21"/>
    <property type="match status" value="1"/>
</dbReference>
<gene>
    <name evidence="6" type="primary">rplU</name>
    <name evidence="8" type="ORF">DPF_0435</name>
</gene>
<evidence type="ECO:0000256" key="3">
    <source>
        <dbReference type="ARBA" id="ARBA00022884"/>
    </source>
</evidence>
<keyword evidence="4 6" id="KW-0689">Ribosomal protein</keyword>
<dbReference type="PROSITE" id="PS01169">
    <property type="entry name" value="RIBOSOMAL_L21"/>
    <property type="match status" value="1"/>
</dbReference>
<dbReference type="GO" id="GO:0005840">
    <property type="term" value="C:ribosome"/>
    <property type="evidence" value="ECO:0007669"/>
    <property type="project" value="UniProtKB-KW"/>
</dbReference>
<dbReference type="Pfam" id="PF00829">
    <property type="entry name" value="Ribosomal_L21p"/>
    <property type="match status" value="1"/>
</dbReference>
<dbReference type="GO" id="GO:0003735">
    <property type="term" value="F:structural constituent of ribosome"/>
    <property type="evidence" value="ECO:0007669"/>
    <property type="project" value="InterPro"/>
</dbReference>
<accession>A0A194AC62</accession>
<proteinExistence type="inferred from homology"/>
<organism evidence="8 9">
    <name type="scientific">Desulfoplanes formicivorans</name>
    <dbReference type="NCBI Taxonomy" id="1592317"/>
    <lineage>
        <taxon>Bacteria</taxon>
        <taxon>Pseudomonadati</taxon>
        <taxon>Thermodesulfobacteriota</taxon>
        <taxon>Desulfovibrionia</taxon>
        <taxon>Desulfovibrionales</taxon>
        <taxon>Desulfoplanaceae</taxon>
        <taxon>Desulfoplanes</taxon>
    </lineage>
</organism>
<evidence type="ECO:0000256" key="6">
    <source>
        <dbReference type="HAMAP-Rule" id="MF_01363"/>
    </source>
</evidence>
<protein>
    <recommendedName>
        <fullName evidence="6">Large ribosomal subunit protein bL21</fullName>
    </recommendedName>
</protein>
<dbReference type="SUPFAM" id="SSF141091">
    <property type="entry name" value="L21p-like"/>
    <property type="match status" value="1"/>
</dbReference>